<evidence type="ECO:0000313" key="2">
    <source>
        <dbReference type="Proteomes" id="UP000696184"/>
    </source>
</evidence>
<dbReference type="Proteomes" id="UP000696184">
    <property type="component" value="Unassembled WGS sequence"/>
</dbReference>
<dbReference type="EMBL" id="JACOII010000057">
    <property type="protein sequence ID" value="MBI6550203.1"/>
    <property type="molecule type" value="Genomic_DNA"/>
</dbReference>
<proteinExistence type="predicted"/>
<accession>A0ABS0U8K8</accession>
<organism evidence="1 2">
    <name type="scientific">Xenorhabdus lircayensis</name>
    <dbReference type="NCBI Taxonomy" id="2763499"/>
    <lineage>
        <taxon>Bacteria</taxon>
        <taxon>Pseudomonadati</taxon>
        <taxon>Pseudomonadota</taxon>
        <taxon>Gammaproteobacteria</taxon>
        <taxon>Enterobacterales</taxon>
        <taxon>Morganellaceae</taxon>
        <taxon>Xenorhabdus</taxon>
    </lineage>
</organism>
<name>A0ABS0U8K8_9GAMM</name>
<comment type="caution">
    <text evidence="1">The sequence shown here is derived from an EMBL/GenBank/DDBJ whole genome shotgun (WGS) entry which is preliminary data.</text>
</comment>
<reference evidence="1 2" key="1">
    <citation type="submission" date="2020-08" db="EMBL/GenBank/DDBJ databases">
        <title>Description of Xenorhabdus lircayensis sp. nov., the symbiotic bacterium associated with the entomopathogenic nematode Steirnernema unicornum.</title>
        <authorList>
            <person name="Castaneda-Alvarez C."/>
            <person name="Prodan S."/>
            <person name="Zamorano A."/>
            <person name="San-Blas E."/>
            <person name="Aballay E."/>
        </authorList>
    </citation>
    <scope>NUCLEOTIDE SEQUENCE [LARGE SCALE GENOMIC DNA]</scope>
    <source>
        <strain evidence="1 2">VLS</strain>
    </source>
</reference>
<protein>
    <submittedName>
        <fullName evidence="1">Uncharacterized protein</fullName>
    </submittedName>
</protein>
<evidence type="ECO:0000313" key="1">
    <source>
        <dbReference type="EMBL" id="MBI6550203.1"/>
    </source>
</evidence>
<keyword evidence="2" id="KW-1185">Reference proteome</keyword>
<gene>
    <name evidence="1" type="ORF">H8A87_16220</name>
</gene>
<sequence>MNGTGQGINYIDKGNKNFYTDEYYPHFGFFADYQHLLQYFSCPENGAKDKCRFNYYFVPNDNSNVLMNVEGAQEFVLKSTTDFPPQTNSK</sequence>
<dbReference type="RefSeq" id="WP_198690972.1">
    <property type="nucleotide sequence ID" value="NZ_CAWPUD010000057.1"/>
</dbReference>